<evidence type="ECO:0000256" key="2">
    <source>
        <dbReference type="ARBA" id="ARBA00022864"/>
    </source>
</evidence>
<dbReference type="InterPro" id="IPR036641">
    <property type="entry name" value="HPT_dom_sf"/>
</dbReference>
<dbReference type="Gene3D" id="1.20.120.160">
    <property type="entry name" value="HPT domain"/>
    <property type="match status" value="1"/>
</dbReference>
<keyword evidence="6" id="KW-0597">Phosphoprotein</keyword>
<keyword evidence="1" id="KW-0963">Cytoplasm</keyword>
<feature type="coiled-coil region" evidence="8">
    <location>
        <begin position="124"/>
        <end position="151"/>
    </location>
</feature>
<accession>A0AAN9LIM0</accession>
<dbReference type="PROSITE" id="PS50894">
    <property type="entry name" value="HPT"/>
    <property type="match status" value="1"/>
</dbReference>
<organism evidence="10 11">
    <name type="scientific">Canavalia gladiata</name>
    <name type="common">Sword bean</name>
    <name type="synonym">Dolichos gladiatus</name>
    <dbReference type="NCBI Taxonomy" id="3824"/>
    <lineage>
        <taxon>Eukaryota</taxon>
        <taxon>Viridiplantae</taxon>
        <taxon>Streptophyta</taxon>
        <taxon>Embryophyta</taxon>
        <taxon>Tracheophyta</taxon>
        <taxon>Spermatophyta</taxon>
        <taxon>Magnoliopsida</taxon>
        <taxon>eudicotyledons</taxon>
        <taxon>Gunneridae</taxon>
        <taxon>Pentapetalae</taxon>
        <taxon>rosids</taxon>
        <taxon>fabids</taxon>
        <taxon>Fabales</taxon>
        <taxon>Fabaceae</taxon>
        <taxon>Papilionoideae</taxon>
        <taxon>50 kb inversion clade</taxon>
        <taxon>NPAAA clade</taxon>
        <taxon>indigoferoid/millettioid clade</taxon>
        <taxon>Phaseoleae</taxon>
        <taxon>Canavalia</taxon>
    </lineage>
</organism>
<evidence type="ECO:0000256" key="5">
    <source>
        <dbReference type="ARBA" id="ARBA00023242"/>
    </source>
</evidence>
<dbReference type="CDD" id="cd00088">
    <property type="entry name" value="HPT"/>
    <property type="match status" value="1"/>
</dbReference>
<keyword evidence="3" id="KW-0007">Acetylation</keyword>
<dbReference type="GO" id="GO:0005634">
    <property type="term" value="C:nucleus"/>
    <property type="evidence" value="ECO:0007669"/>
    <property type="project" value="UniProtKB-SubCell"/>
</dbReference>
<evidence type="ECO:0000256" key="7">
    <source>
        <dbReference type="RuleBase" id="RU369004"/>
    </source>
</evidence>
<dbReference type="GO" id="GO:0009736">
    <property type="term" value="P:cytokinin-activated signaling pathway"/>
    <property type="evidence" value="ECO:0007669"/>
    <property type="project" value="UniProtKB-KW"/>
</dbReference>
<gene>
    <name evidence="10" type="ORF">VNO77_17248</name>
</gene>
<sequence length="171" mass="19644">MIRTTLPIQFQLHTTMAVAQLQRKHRDHQAAMHLEGFLDDQFIKLQEYQDESSPYFVTEILTIYFADAEKLLNDIAQALRKIPVDFKSADPYVHQLKGSSTSIGAARVKIVCTTFRSFCQAQNLEGCMRSLQQLQQEYSLLKNNIQYLFRLEQEIQAADGSIPTVEYIVTP</sequence>
<dbReference type="InterPro" id="IPR008207">
    <property type="entry name" value="Sig_transdc_His_kin_Hpt_dom"/>
</dbReference>
<evidence type="ECO:0000256" key="8">
    <source>
        <dbReference type="SAM" id="Coils"/>
    </source>
</evidence>
<dbReference type="GO" id="GO:0000160">
    <property type="term" value="P:phosphorelay signal transduction system"/>
    <property type="evidence" value="ECO:0007669"/>
    <property type="project" value="UniProtKB-UniRule"/>
</dbReference>
<comment type="function">
    <text evidence="7">Functions as a two-component phosphorelay mediators between cytokinin sensor histidine kinases and response regulators (B-type ARRs). Plays an important role in propagating cytokinin signal transduction.</text>
</comment>
<feature type="modified residue" description="Phosphohistidine" evidence="6">
    <location>
        <position position="94"/>
    </location>
</feature>
<dbReference type="Proteomes" id="UP001367508">
    <property type="component" value="Unassembled WGS sequence"/>
</dbReference>
<comment type="domain">
    <text evidence="7">Histidine-containing phosphotransfer domain (HPt) contains an active histidine that mediates the phosphotransfer.</text>
</comment>
<dbReference type="InterPro" id="IPR045871">
    <property type="entry name" value="AHP1-5/YPD1"/>
</dbReference>
<evidence type="ECO:0000256" key="3">
    <source>
        <dbReference type="ARBA" id="ARBA00022990"/>
    </source>
</evidence>
<dbReference type="PANTHER" id="PTHR28242:SF13">
    <property type="entry name" value="HISTIDINE-CONTAINING PHOSPHOTRANSFER PROTEIN 5"/>
    <property type="match status" value="1"/>
</dbReference>
<evidence type="ECO:0000256" key="1">
    <source>
        <dbReference type="ARBA" id="ARBA00022490"/>
    </source>
</evidence>
<evidence type="ECO:0000259" key="9">
    <source>
        <dbReference type="PROSITE" id="PS50894"/>
    </source>
</evidence>
<dbReference type="EMBL" id="JAYMYQ010000004">
    <property type="protein sequence ID" value="KAK7336702.1"/>
    <property type="molecule type" value="Genomic_DNA"/>
</dbReference>
<comment type="subcellular location">
    <subcellularLocation>
        <location evidence="7">Cytoplasm</location>
        <location evidence="7">Cytosol</location>
    </subcellularLocation>
    <subcellularLocation>
        <location evidence="7">Nucleus</location>
    </subcellularLocation>
</comment>
<comment type="caution">
    <text evidence="10">The sequence shown here is derived from an EMBL/GenBank/DDBJ whole genome shotgun (WGS) entry which is preliminary data.</text>
</comment>
<dbReference type="AlphaFoldDB" id="A0AAN9LIM0"/>
<name>A0AAN9LIM0_CANGL</name>
<feature type="domain" description="HPt" evidence="9">
    <location>
        <begin position="53"/>
        <end position="158"/>
    </location>
</feature>
<evidence type="ECO:0000313" key="10">
    <source>
        <dbReference type="EMBL" id="KAK7336702.1"/>
    </source>
</evidence>
<keyword evidence="4 7" id="KW-0902">Two-component regulatory system</keyword>
<keyword evidence="11" id="KW-1185">Reference proteome</keyword>
<dbReference type="GO" id="GO:0005829">
    <property type="term" value="C:cytosol"/>
    <property type="evidence" value="ECO:0007669"/>
    <property type="project" value="UniProtKB-SubCell"/>
</dbReference>
<dbReference type="GO" id="GO:0043424">
    <property type="term" value="F:protein histidine kinase binding"/>
    <property type="evidence" value="ECO:0007669"/>
    <property type="project" value="UniProtKB-UniRule"/>
</dbReference>
<keyword evidence="5" id="KW-0539">Nucleus</keyword>
<evidence type="ECO:0000256" key="6">
    <source>
        <dbReference type="PROSITE-ProRule" id="PRU00110"/>
    </source>
</evidence>
<dbReference type="FunFam" id="1.20.120.160:FF:000001">
    <property type="entry name" value="Histidine-containing phosphotransfer protein 1"/>
    <property type="match status" value="1"/>
</dbReference>
<dbReference type="SUPFAM" id="SSF47226">
    <property type="entry name" value="Histidine-containing phosphotransfer domain, HPT domain"/>
    <property type="match status" value="1"/>
</dbReference>
<keyword evidence="2 7" id="KW-0932">Cytokinin signaling pathway</keyword>
<dbReference type="PANTHER" id="PTHR28242">
    <property type="entry name" value="PHOSPHORELAY INTERMEDIATE PROTEIN YPD1"/>
    <property type="match status" value="1"/>
</dbReference>
<evidence type="ECO:0000256" key="4">
    <source>
        <dbReference type="ARBA" id="ARBA00023012"/>
    </source>
</evidence>
<reference evidence="10 11" key="1">
    <citation type="submission" date="2024-01" db="EMBL/GenBank/DDBJ databases">
        <title>The genomes of 5 underutilized Papilionoideae crops provide insights into root nodulation and disease resistanc.</title>
        <authorList>
            <person name="Jiang F."/>
        </authorList>
    </citation>
    <scope>NUCLEOTIDE SEQUENCE [LARGE SCALE GENOMIC DNA]</scope>
    <source>
        <strain evidence="10">LVBAO_FW01</strain>
        <tissue evidence="10">Leaves</tissue>
    </source>
</reference>
<dbReference type="GO" id="GO:0009927">
    <property type="term" value="F:histidine phosphotransfer kinase activity"/>
    <property type="evidence" value="ECO:0007669"/>
    <property type="project" value="UniProtKB-UniRule"/>
</dbReference>
<keyword evidence="8" id="KW-0175">Coiled coil</keyword>
<proteinExistence type="predicted"/>
<evidence type="ECO:0000313" key="11">
    <source>
        <dbReference type="Proteomes" id="UP001367508"/>
    </source>
</evidence>
<dbReference type="Pfam" id="PF01627">
    <property type="entry name" value="Hpt"/>
    <property type="match status" value="1"/>
</dbReference>
<protein>
    <recommendedName>
        <fullName evidence="7">Histidine-containing phosphotransfer protein</fullName>
    </recommendedName>
</protein>